<accession>A0A7Y9PHJ2</accession>
<proteinExistence type="predicted"/>
<feature type="domain" description="TonB-dependent transporter Oar-like beta-barrel" evidence="1">
    <location>
        <begin position="15"/>
        <end position="99"/>
    </location>
</feature>
<evidence type="ECO:0000313" key="2">
    <source>
        <dbReference type="EMBL" id="NYF80018.1"/>
    </source>
</evidence>
<gene>
    <name evidence="2" type="ORF">HDF17_002338</name>
</gene>
<evidence type="ECO:0000313" key="3">
    <source>
        <dbReference type="Proteomes" id="UP000589520"/>
    </source>
</evidence>
<organism evidence="2 3">
    <name type="scientific">Granulicella arctica</name>
    <dbReference type="NCBI Taxonomy" id="940613"/>
    <lineage>
        <taxon>Bacteria</taxon>
        <taxon>Pseudomonadati</taxon>
        <taxon>Acidobacteriota</taxon>
        <taxon>Terriglobia</taxon>
        <taxon>Terriglobales</taxon>
        <taxon>Acidobacteriaceae</taxon>
        <taxon>Granulicella</taxon>
    </lineage>
</organism>
<protein>
    <recommendedName>
        <fullName evidence="1">TonB-dependent transporter Oar-like beta-barrel domain-containing protein</fullName>
    </recommendedName>
</protein>
<evidence type="ECO:0000259" key="1">
    <source>
        <dbReference type="Pfam" id="PF25183"/>
    </source>
</evidence>
<dbReference type="AlphaFoldDB" id="A0A7Y9PHJ2"/>
<dbReference type="Pfam" id="PF25183">
    <property type="entry name" value="OMP_b-brl_4"/>
    <property type="match status" value="1"/>
</dbReference>
<comment type="caution">
    <text evidence="2">The sequence shown here is derived from an EMBL/GenBank/DDBJ whole genome shotgun (WGS) entry which is preliminary data.</text>
</comment>
<name>A0A7Y9PHJ2_9BACT</name>
<dbReference type="EMBL" id="JACCCW010000002">
    <property type="protein sequence ID" value="NYF80018.1"/>
    <property type="molecule type" value="Genomic_DNA"/>
</dbReference>
<keyword evidence="3" id="KW-1185">Reference proteome</keyword>
<dbReference type="InterPro" id="IPR057601">
    <property type="entry name" value="Oar-like_b-barrel"/>
</dbReference>
<reference evidence="2 3" key="1">
    <citation type="submission" date="2020-07" db="EMBL/GenBank/DDBJ databases">
        <title>Genomic Encyclopedia of Type Strains, Phase IV (KMG-V): Genome sequencing to study the core and pangenomes of soil and plant-associated prokaryotes.</title>
        <authorList>
            <person name="Whitman W."/>
        </authorList>
    </citation>
    <scope>NUCLEOTIDE SEQUENCE [LARGE SCALE GENOMIC DNA]</scope>
    <source>
        <strain evidence="2 3">X4EP2</strain>
    </source>
</reference>
<sequence length="123" mass="13193">MPNNCPSNGITFECGPPTTGLNTPSLAGTDPNIKTNYTMQQNMFVQFSISNNTTASLGYVGTELRHLAIAVTYSGSPALLPPGLSTQPYQPFPDFGGTRNVPLQRLRTTTLCRLNLSGITPMD</sequence>
<dbReference type="Proteomes" id="UP000589520">
    <property type="component" value="Unassembled WGS sequence"/>
</dbReference>